<keyword evidence="4" id="KW-1185">Reference proteome</keyword>
<evidence type="ECO:0000259" key="1">
    <source>
        <dbReference type="Pfam" id="PF22067"/>
    </source>
</evidence>
<accession>A0A7T8JWQ6</accession>
<dbReference type="EMBL" id="CP045902">
    <property type="protein sequence ID" value="QQP37913.1"/>
    <property type="molecule type" value="Genomic_DNA"/>
</dbReference>
<dbReference type="GO" id="GO:0005737">
    <property type="term" value="C:cytoplasm"/>
    <property type="evidence" value="ECO:0007669"/>
    <property type="project" value="TreeGrafter"/>
</dbReference>
<dbReference type="GO" id="GO:0090307">
    <property type="term" value="P:mitotic spindle assembly"/>
    <property type="evidence" value="ECO:0007669"/>
    <property type="project" value="TreeGrafter"/>
</dbReference>
<dbReference type="GO" id="GO:0005814">
    <property type="term" value="C:centriole"/>
    <property type="evidence" value="ECO:0007669"/>
    <property type="project" value="TreeGrafter"/>
</dbReference>
<dbReference type="AlphaFoldDB" id="A0A7T8JWQ6"/>
<sequence>MEIRLEIQGQLPSFIYPTDGQTNLIKMISSKTISLTLPAIPLSTPGESVATSIKISIHTPAYGAPELRSLTSQINILCEGKLLAQVPMVARVGQVKLQTLKASKIPVLNCTPNGSWFDHSVPMMNVGNIQMTISLELAGPSTVGKFQLEQSLMILQPGKEYLGHFKFKPLELGEEELILRCTVQPNGTTYEVPIRISSKQPSLDKEDNIKLPLVQLGKLSLQPTCSSPRALKSTVFPVEADKSFMNWISIPLGASEEQILTLKNALSEPISLTLLIRDSELFKVKDKNDEYKRSIEVESLPGNGTLSVRVAFQPTEKKSSLDLGKLIIKPRLGVSGKIYKATIMLQGNSGAPEFMFSGFGDEVNGKQSLFLGQLGEKPIVKSLSIRNKGSGPGFVSCMALGHHGALSEAIRFDKPQAAVVLYPNESTLIRFTVDPTRVPMGDKNQVFIGFIHVYTGSELARSAMKKAAPKASPSLKLKIQSSTFGGGLLPNFEEGFDGEREAFMGSVSYFDVKNFYKTARKMVVELSGSALPRMRPSLSSTPSPLKKPE</sequence>
<dbReference type="OrthoDB" id="67059at2759"/>
<dbReference type="Pfam" id="PF22067">
    <property type="entry name" value="Cep192_D3"/>
    <property type="match status" value="1"/>
</dbReference>
<protein>
    <recommendedName>
        <fullName evidence="5">Centrosomal protein of 192 kDa</fullName>
    </recommendedName>
</protein>
<dbReference type="InterPro" id="IPR039103">
    <property type="entry name" value="Spd-2/CEP192"/>
</dbReference>
<evidence type="ECO:0008006" key="5">
    <source>
        <dbReference type="Google" id="ProtNLM"/>
    </source>
</evidence>
<dbReference type="GO" id="GO:0090222">
    <property type="term" value="P:centrosome-templated microtubule nucleation"/>
    <property type="evidence" value="ECO:0007669"/>
    <property type="project" value="InterPro"/>
</dbReference>
<dbReference type="InterPro" id="IPR054089">
    <property type="entry name" value="Cep192-like_D3"/>
</dbReference>
<evidence type="ECO:0000313" key="3">
    <source>
        <dbReference type="EMBL" id="QQP37913.1"/>
    </source>
</evidence>
<dbReference type="Proteomes" id="UP000595437">
    <property type="component" value="Chromosome 13"/>
</dbReference>
<reference evidence="4" key="1">
    <citation type="submission" date="2021-01" db="EMBL/GenBank/DDBJ databases">
        <title>Caligus Genome Assembly.</title>
        <authorList>
            <person name="Gallardo-Escarate C."/>
        </authorList>
    </citation>
    <scope>NUCLEOTIDE SEQUENCE [LARGE SCALE GENOMIC DNA]</scope>
</reference>
<dbReference type="GO" id="GO:0000242">
    <property type="term" value="C:pericentriolar material"/>
    <property type="evidence" value="ECO:0007669"/>
    <property type="project" value="TreeGrafter"/>
</dbReference>
<feature type="domain" description="Cep192/Spd-2-like" evidence="2">
    <location>
        <begin position="236"/>
        <end position="350"/>
    </location>
</feature>
<feature type="domain" description="Cep192-like" evidence="1">
    <location>
        <begin position="110"/>
        <end position="195"/>
    </location>
</feature>
<dbReference type="InterPro" id="IPR054090">
    <property type="entry name" value="Cep192_Spd-2-like_dom"/>
</dbReference>
<dbReference type="PANTHER" id="PTHR16029">
    <property type="entry name" value="CENTROSOMAL PROTEIN OF 192 KDA"/>
    <property type="match status" value="1"/>
</dbReference>
<evidence type="ECO:0000313" key="4">
    <source>
        <dbReference type="Proteomes" id="UP000595437"/>
    </source>
</evidence>
<dbReference type="GO" id="GO:0051298">
    <property type="term" value="P:centrosome duplication"/>
    <property type="evidence" value="ECO:0007669"/>
    <property type="project" value="InterPro"/>
</dbReference>
<evidence type="ECO:0000259" key="2">
    <source>
        <dbReference type="Pfam" id="PF22073"/>
    </source>
</evidence>
<proteinExistence type="predicted"/>
<organism evidence="3 4">
    <name type="scientific">Caligus rogercresseyi</name>
    <name type="common">Sea louse</name>
    <dbReference type="NCBI Taxonomy" id="217165"/>
    <lineage>
        <taxon>Eukaryota</taxon>
        <taxon>Metazoa</taxon>
        <taxon>Ecdysozoa</taxon>
        <taxon>Arthropoda</taxon>
        <taxon>Crustacea</taxon>
        <taxon>Multicrustacea</taxon>
        <taxon>Hexanauplia</taxon>
        <taxon>Copepoda</taxon>
        <taxon>Siphonostomatoida</taxon>
        <taxon>Caligidae</taxon>
        <taxon>Caligus</taxon>
    </lineage>
</organism>
<dbReference type="GO" id="GO:0071539">
    <property type="term" value="P:protein localization to centrosome"/>
    <property type="evidence" value="ECO:0007669"/>
    <property type="project" value="InterPro"/>
</dbReference>
<dbReference type="Pfam" id="PF22073">
    <property type="entry name" value="Cep192_D4"/>
    <property type="match status" value="1"/>
</dbReference>
<name>A0A7T8JWQ6_CALRO</name>
<dbReference type="PANTHER" id="PTHR16029:SF11">
    <property type="entry name" value="CENTROSOMAL PROTEIN OF 192 KDA"/>
    <property type="match status" value="1"/>
</dbReference>
<gene>
    <name evidence="3" type="ORF">FKW44_018349</name>
</gene>
<dbReference type="GO" id="GO:0019901">
    <property type="term" value="F:protein kinase binding"/>
    <property type="evidence" value="ECO:0007669"/>
    <property type="project" value="TreeGrafter"/>
</dbReference>